<dbReference type="PANTHER" id="PTHR42887">
    <property type="entry name" value="OS12G0638800 PROTEIN"/>
    <property type="match status" value="1"/>
</dbReference>
<evidence type="ECO:0000256" key="3">
    <source>
        <dbReference type="ARBA" id="ARBA00022827"/>
    </source>
</evidence>
<dbReference type="KEGG" id="wcp:H9Q76_06605"/>
<dbReference type="AlphaFoldDB" id="A0A7G9FQV7"/>
<dbReference type="NCBIfam" id="TIGR00275">
    <property type="entry name" value="aminoacetone oxidase family FAD-binding enzyme"/>
    <property type="match status" value="1"/>
</dbReference>
<dbReference type="RefSeq" id="WP_249321860.1">
    <property type="nucleotide sequence ID" value="NZ_CP060632.1"/>
</dbReference>
<evidence type="ECO:0000256" key="1">
    <source>
        <dbReference type="ARBA" id="ARBA00001974"/>
    </source>
</evidence>
<feature type="domain" description="RsdA/BaiN/AoA(So)-like Rossmann fold-like" evidence="4">
    <location>
        <begin position="6"/>
        <end position="399"/>
    </location>
</feature>
<dbReference type="SUPFAM" id="SSF51905">
    <property type="entry name" value="FAD/NAD(P)-binding domain"/>
    <property type="match status" value="1"/>
</dbReference>
<evidence type="ECO:0000313" key="6">
    <source>
        <dbReference type="EMBL" id="QNM00939.1"/>
    </source>
</evidence>
<evidence type="ECO:0000259" key="4">
    <source>
        <dbReference type="Pfam" id="PF03486"/>
    </source>
</evidence>
<dbReference type="Gene3D" id="3.50.50.60">
    <property type="entry name" value="FAD/NAD(P)-binding domain"/>
    <property type="match status" value="1"/>
</dbReference>
<keyword evidence="2" id="KW-0285">Flavoprotein</keyword>
<protein>
    <submittedName>
        <fullName evidence="6">Aminoacetone oxidase family FAD-binding enzyme</fullName>
    </submittedName>
</protein>
<organism evidence="6 7">
    <name type="scientific">Wujia chipingensis</name>
    <dbReference type="NCBI Taxonomy" id="2763670"/>
    <lineage>
        <taxon>Bacteria</taxon>
        <taxon>Bacillati</taxon>
        <taxon>Bacillota</taxon>
        <taxon>Clostridia</taxon>
        <taxon>Lachnospirales</taxon>
        <taxon>Lachnospiraceae</taxon>
        <taxon>Wujia</taxon>
    </lineage>
</organism>
<dbReference type="Proteomes" id="UP000515819">
    <property type="component" value="Chromosome"/>
</dbReference>
<keyword evidence="7" id="KW-1185">Reference proteome</keyword>
<dbReference type="PANTHER" id="PTHR42887:SF2">
    <property type="entry name" value="OS12G0638800 PROTEIN"/>
    <property type="match status" value="1"/>
</dbReference>
<keyword evidence="3" id="KW-0274">FAD</keyword>
<evidence type="ECO:0000256" key="2">
    <source>
        <dbReference type="ARBA" id="ARBA00022630"/>
    </source>
</evidence>
<dbReference type="InterPro" id="IPR023166">
    <property type="entry name" value="BaiN-like_dom_sf"/>
</dbReference>
<dbReference type="InterPro" id="IPR055178">
    <property type="entry name" value="RsdA/BaiN/AoA(So)-like_dom"/>
</dbReference>
<feature type="domain" description="RsdA/BaiN/AoA(So)-like insert" evidence="5">
    <location>
        <begin position="191"/>
        <end position="346"/>
    </location>
</feature>
<evidence type="ECO:0000313" key="7">
    <source>
        <dbReference type="Proteomes" id="UP000515819"/>
    </source>
</evidence>
<gene>
    <name evidence="6" type="ORF">H9Q76_06605</name>
</gene>
<dbReference type="SUPFAM" id="SSF160996">
    <property type="entry name" value="HI0933 insert domain-like"/>
    <property type="match status" value="1"/>
</dbReference>
<dbReference type="Pfam" id="PF03486">
    <property type="entry name" value="HI0933_like"/>
    <property type="match status" value="1"/>
</dbReference>
<dbReference type="InterPro" id="IPR004792">
    <property type="entry name" value="BaiN-like"/>
</dbReference>
<dbReference type="PRINTS" id="PR00411">
    <property type="entry name" value="PNDRDTASEI"/>
</dbReference>
<dbReference type="Gene3D" id="1.10.8.260">
    <property type="entry name" value="HI0933 insert domain-like"/>
    <property type="match status" value="1"/>
</dbReference>
<sequence>MKTQYDVCVVGGGAAGMAAAIAAAEGGNTVCIIDKNKKLGKKLYATGNGRCNLANTDMKDGHYHSSSETYQKFLHTCLGEQPLHEMFAFLHSIGVYTRCIDGYYYPISMQASAVVWALLDRIKALQVTTYLSETVTDIRIKKDGYHIQCNTEIIARKVILACGGRSYPSLGGCAEGARLAEKLGVKQEPQRPALCAVMTEENTEAVKGVRVACSAWFEEGNTEWKQSGELQITEYGLSGIMIFNLSSELGRILSEESSVKLYVDFLPEIEENAFVQGSRDVNRSLYGYLNAYLPDKLAMYILETACEQPKQALTELTEAQLHKIYYLCRRYPFHVRALKNYEQAQVTAGGIRLTEIQPETMECLGHPGMYATGEMLDIDGDCGGYNLTFALLTGLRAGRACHDKN</sequence>
<dbReference type="Gene3D" id="2.40.30.10">
    <property type="entry name" value="Translation factors"/>
    <property type="match status" value="1"/>
</dbReference>
<reference evidence="6 7" key="1">
    <citation type="submission" date="2020-08" db="EMBL/GenBank/DDBJ databases">
        <authorList>
            <person name="Liu C."/>
            <person name="Sun Q."/>
        </authorList>
    </citation>
    <scope>NUCLEOTIDE SEQUENCE [LARGE SCALE GENOMIC DNA]</scope>
    <source>
        <strain evidence="6 7">NSJ-4</strain>
    </source>
</reference>
<dbReference type="EMBL" id="CP060632">
    <property type="protein sequence ID" value="QNM00939.1"/>
    <property type="molecule type" value="Genomic_DNA"/>
</dbReference>
<proteinExistence type="predicted"/>
<comment type="cofactor">
    <cofactor evidence="1">
        <name>FAD</name>
        <dbReference type="ChEBI" id="CHEBI:57692"/>
    </cofactor>
</comment>
<dbReference type="InterPro" id="IPR057661">
    <property type="entry name" value="RsdA/BaiN/AoA(So)_Rossmann"/>
</dbReference>
<name>A0A7G9FQV7_9FIRM</name>
<evidence type="ECO:0000259" key="5">
    <source>
        <dbReference type="Pfam" id="PF22780"/>
    </source>
</evidence>
<accession>A0A7G9FQV7</accession>
<dbReference type="InterPro" id="IPR036188">
    <property type="entry name" value="FAD/NAD-bd_sf"/>
</dbReference>
<dbReference type="Pfam" id="PF22780">
    <property type="entry name" value="HI0933_like_1st"/>
    <property type="match status" value="1"/>
</dbReference>